<keyword evidence="4" id="KW-0472">Membrane</keyword>
<reference evidence="5" key="2">
    <citation type="journal article" date="2017" name="Stand. Genomic Sci.">
        <title>Complete genome sequence of Thermus brockianus GE-1 reveals key enzymes of xylan/xylose metabolism.</title>
        <authorList>
            <person name="Schaefers C."/>
            <person name="Blank S."/>
            <person name="Wiebusch S."/>
            <person name="Elleuche S."/>
            <person name="Antranikian G."/>
        </authorList>
    </citation>
    <scope>NUCLEOTIDE SEQUENCE</scope>
    <source>
        <strain evidence="5">GE-1</strain>
    </source>
</reference>
<dbReference type="Pfam" id="PF07963">
    <property type="entry name" value="N_methyl"/>
    <property type="match status" value="1"/>
</dbReference>
<dbReference type="NCBIfam" id="TIGR02532">
    <property type="entry name" value="IV_pilin_GFxxxE"/>
    <property type="match status" value="1"/>
</dbReference>
<evidence type="ECO:0008006" key="9">
    <source>
        <dbReference type="Google" id="ProtNLM"/>
    </source>
</evidence>
<dbReference type="SUPFAM" id="SSF54523">
    <property type="entry name" value="Pili subunits"/>
    <property type="match status" value="1"/>
</dbReference>
<keyword evidence="8" id="KW-1185">Reference proteome</keyword>
<evidence type="ECO:0000256" key="3">
    <source>
        <dbReference type="ARBA" id="ARBA00022764"/>
    </source>
</evidence>
<reference evidence="7" key="1">
    <citation type="submission" date="2016-06" db="EMBL/GenBank/DDBJ databases">
        <title>Whole genome sequencing of Thermus brockianus strain GE-1.</title>
        <authorList>
            <person name="Schaefers C."/>
            <person name="Blank S."/>
            <person name="Wiebusch S."/>
            <person name="Elleuche S."/>
            <person name="Antranikian G."/>
        </authorList>
    </citation>
    <scope>NUCLEOTIDE SEQUENCE [LARGE SCALE GENOMIC DNA]</scope>
    <source>
        <strain evidence="7">GE-1</strain>
    </source>
</reference>
<dbReference type="EMBL" id="CP016312">
    <property type="protein sequence ID" value="APD08701.1"/>
    <property type="molecule type" value="Genomic_DNA"/>
</dbReference>
<sequence length="140" mass="14827">MKKGFSLLEILVALAIFGLLSGLVLSSLLGLFRINRSGNLEARAVVVAKDFLERAVKEGTYANNTLTLPKPSQTGGFTWQVAAAGRPNVNQSLSFQTCAATTSAYTCNVSCSGSACALVAVRLTLTAGGKSYVFYREWAP</sequence>
<evidence type="ECO:0000313" key="7">
    <source>
        <dbReference type="Proteomes" id="UP000182993"/>
    </source>
</evidence>
<accession>A0A1J0LTB6</accession>
<evidence type="ECO:0000313" key="5">
    <source>
        <dbReference type="EMBL" id="APD08701.1"/>
    </source>
</evidence>
<dbReference type="OrthoDB" id="32215at2"/>
<dbReference type="EMBL" id="AP025593">
    <property type="protein sequence ID" value="BDG15939.1"/>
    <property type="molecule type" value="Genomic_DNA"/>
</dbReference>
<dbReference type="Proteomes" id="UP000182993">
    <property type="component" value="Chromosome"/>
</dbReference>
<dbReference type="InterPro" id="IPR045584">
    <property type="entry name" value="Pilin-like"/>
</dbReference>
<name>A0A1J0LTB6_THEBO</name>
<proteinExistence type="predicted"/>
<evidence type="ECO:0000256" key="1">
    <source>
        <dbReference type="ARBA" id="ARBA00004203"/>
    </source>
</evidence>
<gene>
    <name evidence="5" type="ORF">A0O31_00493</name>
    <name evidence="6" type="ORF">TbrSNM41_06730</name>
</gene>
<evidence type="ECO:0000313" key="6">
    <source>
        <dbReference type="EMBL" id="BDG15939.1"/>
    </source>
</evidence>
<dbReference type="InterPro" id="IPR012902">
    <property type="entry name" value="N_methyl_site"/>
</dbReference>
<keyword evidence="4" id="KW-0998">Cell outer membrane</keyword>
<dbReference type="GO" id="GO:0009279">
    <property type="term" value="C:cell outer membrane"/>
    <property type="evidence" value="ECO:0007669"/>
    <property type="project" value="UniProtKB-SubCell"/>
</dbReference>
<comment type="subcellular location">
    <subcellularLocation>
        <location evidence="1">Cell outer membrane</location>
        <topology evidence="1">Single-pass membrane protein</topology>
    </subcellularLocation>
    <subcellularLocation>
        <location evidence="2">Periplasm</location>
    </subcellularLocation>
</comment>
<evidence type="ECO:0000256" key="4">
    <source>
        <dbReference type="ARBA" id="ARBA00023237"/>
    </source>
</evidence>
<evidence type="ECO:0000256" key="2">
    <source>
        <dbReference type="ARBA" id="ARBA00004418"/>
    </source>
</evidence>
<dbReference type="RefSeq" id="WP_039456069.1">
    <property type="nucleotide sequence ID" value="NZ_AP025593.1"/>
</dbReference>
<dbReference type="AlphaFoldDB" id="A0A1J0LTB6"/>
<dbReference type="STRING" id="56956.A0O31_00493"/>
<dbReference type="KEGG" id="tbc:A0O31_00493"/>
<dbReference type="Proteomes" id="UP000831120">
    <property type="component" value="Chromosome"/>
</dbReference>
<organism evidence="5 7">
    <name type="scientific">Thermus brockianus</name>
    <dbReference type="NCBI Taxonomy" id="56956"/>
    <lineage>
        <taxon>Bacteria</taxon>
        <taxon>Thermotogati</taxon>
        <taxon>Deinococcota</taxon>
        <taxon>Deinococci</taxon>
        <taxon>Thermales</taxon>
        <taxon>Thermaceae</taxon>
        <taxon>Thermus</taxon>
    </lineage>
</organism>
<protein>
    <recommendedName>
        <fullName evidence="9">Type II secretion system protein</fullName>
    </recommendedName>
</protein>
<reference evidence="6 8" key="3">
    <citation type="journal article" date="2022" name="Microbiol. Resour. Announc.">
        <title>Complete Genome Sequences of Thermus Strains Isolated from Senami Hot Spring in Japan.</title>
        <authorList>
            <person name="Miyazaki K."/>
        </authorList>
    </citation>
    <scope>NUCLEOTIDE SEQUENCE [LARGE SCALE GENOMIC DNA]</scope>
    <source>
        <strain evidence="6 8">SNM4-1</strain>
    </source>
</reference>
<dbReference type="GO" id="GO:0042597">
    <property type="term" value="C:periplasmic space"/>
    <property type="evidence" value="ECO:0007669"/>
    <property type="project" value="UniProtKB-SubCell"/>
</dbReference>
<keyword evidence="3" id="KW-0574">Periplasm</keyword>
<dbReference type="Gene3D" id="3.30.700.10">
    <property type="entry name" value="Glycoprotein, Type 4 Pilin"/>
    <property type="match status" value="1"/>
</dbReference>
<dbReference type="PROSITE" id="PS00409">
    <property type="entry name" value="PROKAR_NTER_METHYL"/>
    <property type="match status" value="1"/>
</dbReference>
<evidence type="ECO:0000313" key="8">
    <source>
        <dbReference type="Proteomes" id="UP000831120"/>
    </source>
</evidence>